<feature type="compositionally biased region" description="Basic and acidic residues" evidence="1">
    <location>
        <begin position="51"/>
        <end position="73"/>
    </location>
</feature>
<reference evidence="2 3" key="1">
    <citation type="journal article" date="2017" name="PLoS Biol.">
        <title>The sea cucumber genome provides insights into morphological evolution and visceral regeneration.</title>
        <authorList>
            <person name="Zhang X."/>
            <person name="Sun L."/>
            <person name="Yuan J."/>
            <person name="Sun Y."/>
            <person name="Gao Y."/>
            <person name="Zhang L."/>
            <person name="Li S."/>
            <person name="Dai H."/>
            <person name="Hamel J.F."/>
            <person name="Liu C."/>
            <person name="Yu Y."/>
            <person name="Liu S."/>
            <person name="Lin W."/>
            <person name="Guo K."/>
            <person name="Jin S."/>
            <person name="Xu P."/>
            <person name="Storey K.B."/>
            <person name="Huan P."/>
            <person name="Zhang T."/>
            <person name="Zhou Y."/>
            <person name="Zhang J."/>
            <person name="Lin C."/>
            <person name="Li X."/>
            <person name="Xing L."/>
            <person name="Huo D."/>
            <person name="Sun M."/>
            <person name="Wang L."/>
            <person name="Mercier A."/>
            <person name="Li F."/>
            <person name="Yang H."/>
            <person name="Xiang J."/>
        </authorList>
    </citation>
    <scope>NUCLEOTIDE SEQUENCE [LARGE SCALE GENOMIC DNA]</scope>
    <source>
        <strain evidence="2">Shaxun</strain>
        <tissue evidence="2">Muscle</tissue>
    </source>
</reference>
<sequence length="181" mass="20423">MKDKMIAGLGHRRLTGPTTALNYLPHNLDMDGDYCQSKGKQLVTYTQELQWPEKEEGESEKKEQNKAIEENKSRPFASEEVGCDRKVLSWMAKTNLDDQCPSSPFPSFPSSSQCSESQQSDGQDTTASTETVPSESTGDDTSSNTKCICNIKKQNIKEDKLMDGFMKWRKAHQLVAFYENH</sequence>
<name>A0A2G8KIY7_STIJA</name>
<feature type="compositionally biased region" description="Low complexity" evidence="1">
    <location>
        <begin position="108"/>
        <end position="120"/>
    </location>
</feature>
<comment type="caution">
    <text evidence="2">The sequence shown here is derived from an EMBL/GenBank/DDBJ whole genome shotgun (WGS) entry which is preliminary data.</text>
</comment>
<gene>
    <name evidence="2" type="ORF">BSL78_15207</name>
</gene>
<keyword evidence="3" id="KW-1185">Reference proteome</keyword>
<feature type="region of interest" description="Disordered" evidence="1">
    <location>
        <begin position="50"/>
        <end position="80"/>
    </location>
</feature>
<evidence type="ECO:0000313" key="3">
    <source>
        <dbReference type="Proteomes" id="UP000230750"/>
    </source>
</evidence>
<feature type="compositionally biased region" description="Polar residues" evidence="1">
    <location>
        <begin position="121"/>
        <end position="144"/>
    </location>
</feature>
<dbReference type="AlphaFoldDB" id="A0A2G8KIY7"/>
<evidence type="ECO:0000256" key="1">
    <source>
        <dbReference type="SAM" id="MobiDB-lite"/>
    </source>
</evidence>
<accession>A0A2G8KIY7</accession>
<organism evidence="2 3">
    <name type="scientific">Stichopus japonicus</name>
    <name type="common">Sea cucumber</name>
    <dbReference type="NCBI Taxonomy" id="307972"/>
    <lineage>
        <taxon>Eukaryota</taxon>
        <taxon>Metazoa</taxon>
        <taxon>Echinodermata</taxon>
        <taxon>Eleutherozoa</taxon>
        <taxon>Echinozoa</taxon>
        <taxon>Holothuroidea</taxon>
        <taxon>Aspidochirotacea</taxon>
        <taxon>Aspidochirotida</taxon>
        <taxon>Stichopodidae</taxon>
        <taxon>Apostichopus</taxon>
    </lineage>
</organism>
<evidence type="ECO:0000313" key="2">
    <source>
        <dbReference type="EMBL" id="PIK47937.1"/>
    </source>
</evidence>
<dbReference type="Proteomes" id="UP000230750">
    <property type="component" value="Unassembled WGS sequence"/>
</dbReference>
<dbReference type="EMBL" id="MRZV01000549">
    <property type="protein sequence ID" value="PIK47937.1"/>
    <property type="molecule type" value="Genomic_DNA"/>
</dbReference>
<proteinExistence type="predicted"/>
<feature type="region of interest" description="Disordered" evidence="1">
    <location>
        <begin position="99"/>
        <end position="144"/>
    </location>
</feature>
<protein>
    <submittedName>
        <fullName evidence="2">Uncharacterized protein</fullName>
    </submittedName>
</protein>